<evidence type="ECO:0000313" key="3">
    <source>
        <dbReference type="EMBL" id="KRM11488.1"/>
    </source>
</evidence>
<evidence type="ECO:0000256" key="1">
    <source>
        <dbReference type="SAM" id="Phobius"/>
    </source>
</evidence>
<dbReference type="EMBL" id="AZFY01000022">
    <property type="protein sequence ID" value="KRM11488.1"/>
    <property type="molecule type" value="Genomic_DNA"/>
</dbReference>
<feature type="transmembrane region" description="Helical" evidence="1">
    <location>
        <begin position="50"/>
        <end position="70"/>
    </location>
</feature>
<dbReference type="Proteomes" id="UP000051966">
    <property type="component" value="Unassembled WGS sequence"/>
</dbReference>
<dbReference type="PATRIC" id="fig|1423743.5.peg.1395"/>
<keyword evidence="1" id="KW-1133">Transmembrane helix</keyword>
<dbReference type="EMBL" id="BAKI01000007">
    <property type="protein sequence ID" value="GAF36095.1"/>
    <property type="molecule type" value="Genomic_DNA"/>
</dbReference>
<accession>X0QBW5</accession>
<organism evidence="2 4">
    <name type="scientific">Lentilactobacillus farraginis DSM 18382 = JCM 14108</name>
    <dbReference type="NCBI Taxonomy" id="1423743"/>
    <lineage>
        <taxon>Bacteria</taxon>
        <taxon>Bacillati</taxon>
        <taxon>Bacillota</taxon>
        <taxon>Bacilli</taxon>
        <taxon>Lactobacillales</taxon>
        <taxon>Lactobacillaceae</taxon>
        <taxon>Lentilactobacillus</taxon>
    </lineage>
</organism>
<protein>
    <submittedName>
        <fullName evidence="2">Uncharacterized protein</fullName>
    </submittedName>
</protein>
<reference evidence="3 5" key="2">
    <citation type="journal article" date="2015" name="Genome Announc.">
        <title>Expanding the biotechnology potential of lactobacilli through comparative genomics of 213 strains and associated genera.</title>
        <authorList>
            <person name="Sun Z."/>
            <person name="Harris H.M."/>
            <person name="McCann A."/>
            <person name="Guo C."/>
            <person name="Argimon S."/>
            <person name="Zhang W."/>
            <person name="Yang X."/>
            <person name="Jeffery I.B."/>
            <person name="Cooney J.C."/>
            <person name="Kagawa T.F."/>
            <person name="Liu W."/>
            <person name="Song Y."/>
            <person name="Salvetti E."/>
            <person name="Wrobel A."/>
            <person name="Rasinkangas P."/>
            <person name="Parkhill J."/>
            <person name="Rea M.C."/>
            <person name="O'Sullivan O."/>
            <person name="Ritari J."/>
            <person name="Douillard F.P."/>
            <person name="Paul Ross R."/>
            <person name="Yang R."/>
            <person name="Briner A.E."/>
            <person name="Felis G.E."/>
            <person name="de Vos W.M."/>
            <person name="Barrangou R."/>
            <person name="Klaenhammer T.R."/>
            <person name="Caufield P.W."/>
            <person name="Cui Y."/>
            <person name="Zhang H."/>
            <person name="O'Toole P.W."/>
        </authorList>
    </citation>
    <scope>NUCLEOTIDE SEQUENCE [LARGE SCALE GENOMIC DNA]</scope>
    <source>
        <strain evidence="3 5">DSM 18382</strain>
    </source>
</reference>
<keyword evidence="5" id="KW-1185">Reference proteome</keyword>
<sequence length="74" mass="8432">MALLAGMPANNAVQGKLNELKDFIIKSTPTILALFWLLYITTSFHAFDKTFLIMVVATGYILSIWLTMLFEKYK</sequence>
<keyword evidence="1" id="KW-0472">Membrane</keyword>
<dbReference type="STRING" id="1423743.FD41_GL001343"/>
<dbReference type="Proteomes" id="UP000019488">
    <property type="component" value="Unassembled WGS sequence"/>
</dbReference>
<dbReference type="RefSeq" id="WP_035178638.1">
    <property type="nucleotide sequence ID" value="NZ_AZFY01000022.1"/>
</dbReference>
<reference evidence="2" key="1">
    <citation type="journal article" date="2014" name="Genome Announc.">
        <title>Draft Genome Sequences of Two Lactobacillus Strains, L. farraginis JCM 14108T and L. composti JCM 14202T, Isolated from Compost of Distilled Shochu Residue.</title>
        <authorList>
            <person name="Yuki M."/>
            <person name="Oshima K."/>
            <person name="Suda W."/>
            <person name="Kitahara M."/>
            <person name="Kitamura K."/>
            <person name="Iida T."/>
            <person name="Hattori M."/>
            <person name="Ohkuma M."/>
        </authorList>
    </citation>
    <scope>NUCLEOTIDE SEQUENCE [LARGE SCALE GENOMIC DNA]</scope>
    <source>
        <strain evidence="2">JCM 14108</strain>
    </source>
</reference>
<evidence type="ECO:0000313" key="5">
    <source>
        <dbReference type="Proteomes" id="UP000051966"/>
    </source>
</evidence>
<comment type="caution">
    <text evidence="2">The sequence shown here is derived from an EMBL/GenBank/DDBJ whole genome shotgun (WGS) entry which is preliminary data.</text>
</comment>
<dbReference type="AlphaFoldDB" id="X0QBW5"/>
<gene>
    <name evidence="3" type="ORF">FD41_GL001343</name>
    <name evidence="2" type="ORF">JCM14108_1039</name>
</gene>
<feature type="transmembrane region" description="Helical" evidence="1">
    <location>
        <begin position="23"/>
        <end position="44"/>
    </location>
</feature>
<keyword evidence="1" id="KW-0812">Transmembrane</keyword>
<evidence type="ECO:0000313" key="2">
    <source>
        <dbReference type="EMBL" id="GAF36095.1"/>
    </source>
</evidence>
<proteinExistence type="predicted"/>
<name>X0QBW5_9LACO</name>
<evidence type="ECO:0000313" key="4">
    <source>
        <dbReference type="Proteomes" id="UP000019488"/>
    </source>
</evidence>